<dbReference type="AlphaFoldDB" id="A0A8D8AS51"/>
<evidence type="ECO:0000313" key="1">
    <source>
        <dbReference type="EMBL" id="CAG6461255.1"/>
    </source>
</evidence>
<dbReference type="EMBL" id="HBUE01042378">
    <property type="protein sequence ID" value="CAG6461255.1"/>
    <property type="molecule type" value="Transcribed_RNA"/>
</dbReference>
<reference evidence="1" key="1">
    <citation type="submission" date="2021-05" db="EMBL/GenBank/DDBJ databases">
        <authorList>
            <person name="Alioto T."/>
            <person name="Alioto T."/>
            <person name="Gomez Garrido J."/>
        </authorList>
    </citation>
    <scope>NUCLEOTIDE SEQUENCE</scope>
</reference>
<accession>A0A8D8AS51</accession>
<proteinExistence type="predicted"/>
<sequence length="125" mass="13255">MVRACVPMTGRDPDGCFTGGSNSTELRRVVLTAVAAFATAIERRLEGAGVLGASGRGGVLARFGGLSGRVRVSGWEGESVLSEGWALKSLRLRGAVEVTSESVEERSSVEDLNLMDFSVDFEAFR</sequence>
<protein>
    <submittedName>
        <fullName evidence="1">(northern house mosquito) hypothetical protein</fullName>
    </submittedName>
</protein>
<organism evidence="1">
    <name type="scientific">Culex pipiens</name>
    <name type="common">House mosquito</name>
    <dbReference type="NCBI Taxonomy" id="7175"/>
    <lineage>
        <taxon>Eukaryota</taxon>
        <taxon>Metazoa</taxon>
        <taxon>Ecdysozoa</taxon>
        <taxon>Arthropoda</taxon>
        <taxon>Hexapoda</taxon>
        <taxon>Insecta</taxon>
        <taxon>Pterygota</taxon>
        <taxon>Neoptera</taxon>
        <taxon>Endopterygota</taxon>
        <taxon>Diptera</taxon>
        <taxon>Nematocera</taxon>
        <taxon>Culicoidea</taxon>
        <taxon>Culicidae</taxon>
        <taxon>Culicinae</taxon>
        <taxon>Culicini</taxon>
        <taxon>Culex</taxon>
        <taxon>Culex</taxon>
    </lineage>
</organism>
<name>A0A8D8AS51_CULPI</name>